<name>A0A917A3Q5_9HYPH</name>
<reference evidence="2" key="2">
    <citation type="submission" date="2020-09" db="EMBL/GenBank/DDBJ databases">
        <authorList>
            <person name="Sun Q."/>
            <person name="Zhou Y."/>
        </authorList>
    </citation>
    <scope>NUCLEOTIDE SEQUENCE</scope>
    <source>
        <strain evidence="2">CGMCC 1.15367</strain>
    </source>
</reference>
<sequence length="1013" mass="104730">MATLTIGDREVTVDDGFLRLSPAEQGRAVEEIAGQLGMRAGRQNAASSAAPNDTSGSQGAPYGGLALNSTAGGNEALYGLAGLPVDLTRGAMNLGIRGYNAATGSDVAPIPENSFGGSRYIAETLGQLAPVLDPQNTEDRTAEERIARGAGQGAAGALAPELAARLLLEKGIASASPAIEQAAGRIFGQSASAGQAAANTVIGAAGGAGGVAASDAAPEPLKPIASLLGGLAAGAGGAGLLGVPMLAKEGLQLARNAAEPLTQAGRERLAADRLRASATDIQAVRDNLDQGATELVPGSQPTTFQMSGDMGLGGLERGAAARRPELFNQRRADQNAAQVNAIGGLQSNGAPEAVVSAIRKRMNEIDADADTAIAQAQGSARTSAERVGQGQAPEQAGAALRASLEAARGVAKDRERALWRAVDPDGTLALAPAGLKREAETITTGRTQSAKPPSGEEAAILDVVKGYGDVVPLRELTDLSSRLKTEMRAERMANGESPAYARMSRLSSAIHADLDGAVAGKVQQEAQAVAAGQMSIDQTMFANLRREQEGWLAGRQSTARIANGGSDPVGYGAGRQDAFSRPSGAEGQTRGRFGAAPRDPRLPSNDLQPSFDAAANERLTAARQATADRIATFDNPTLRPLRQRAGTNAPYAVPDSAVPGRLFTGSPQSFEAIQTFRQAVGDGPALDALGPYVVDRARKAALRDDGTFDPNRLASWRRLHSDALRAFPELDARLADAGTAADTLAQVTRMQSKAREEAAKGVLARLIGLDDPSDVTRTIGAVFNRQDAANQMLRLRSAIGKSEEASQGLRKAIVDHIRARFVGNTESGTSGLGTVKSDGFQTFIRQNAPALRAAGFSDDEVRTMGRVAADLQRANRSIASVKLPGGSNTVQDMLAVGRQGETPTLLSRVLMNIPAAAGGAGGFFLGGPLTAAAGAIGAKTVADMRRAGIETVEDLVADALLNPQRAKLLLATPSRKTERATWELLGQYYRRAATVGAGTGMANEDRRQAAGAR</sequence>
<accession>A0A917A3Q5</accession>
<organism evidence="2 3">
    <name type="scientific">Aureimonas endophytica</name>
    <dbReference type="NCBI Taxonomy" id="2027858"/>
    <lineage>
        <taxon>Bacteria</taxon>
        <taxon>Pseudomonadati</taxon>
        <taxon>Pseudomonadota</taxon>
        <taxon>Alphaproteobacteria</taxon>
        <taxon>Hyphomicrobiales</taxon>
        <taxon>Aurantimonadaceae</taxon>
        <taxon>Aureimonas</taxon>
    </lineage>
</organism>
<feature type="compositionally biased region" description="Polar residues" evidence="1">
    <location>
        <begin position="44"/>
        <end position="58"/>
    </location>
</feature>
<dbReference type="EMBL" id="BMIQ01000015">
    <property type="protein sequence ID" value="GGE24897.1"/>
    <property type="molecule type" value="Genomic_DNA"/>
</dbReference>
<reference evidence="2" key="1">
    <citation type="journal article" date="2014" name="Int. J. Syst. Evol. Microbiol.">
        <title>Complete genome sequence of Corynebacterium casei LMG S-19264T (=DSM 44701T), isolated from a smear-ripened cheese.</title>
        <authorList>
            <consortium name="US DOE Joint Genome Institute (JGI-PGF)"/>
            <person name="Walter F."/>
            <person name="Albersmeier A."/>
            <person name="Kalinowski J."/>
            <person name="Ruckert C."/>
        </authorList>
    </citation>
    <scope>NUCLEOTIDE SEQUENCE</scope>
    <source>
        <strain evidence="2">CGMCC 1.15367</strain>
    </source>
</reference>
<evidence type="ECO:0000313" key="3">
    <source>
        <dbReference type="Proteomes" id="UP000644699"/>
    </source>
</evidence>
<feature type="region of interest" description="Disordered" evidence="1">
    <location>
        <begin position="40"/>
        <end position="61"/>
    </location>
</feature>
<evidence type="ECO:0000256" key="1">
    <source>
        <dbReference type="SAM" id="MobiDB-lite"/>
    </source>
</evidence>
<evidence type="ECO:0000313" key="2">
    <source>
        <dbReference type="EMBL" id="GGE24897.1"/>
    </source>
</evidence>
<protein>
    <recommendedName>
        <fullName evidence="4">DdrB-like domain-containing protein</fullName>
    </recommendedName>
</protein>
<dbReference type="AlphaFoldDB" id="A0A917A3Q5"/>
<keyword evidence="3" id="KW-1185">Reference proteome</keyword>
<comment type="caution">
    <text evidence="2">The sequence shown here is derived from an EMBL/GenBank/DDBJ whole genome shotgun (WGS) entry which is preliminary data.</text>
</comment>
<proteinExistence type="predicted"/>
<gene>
    <name evidence="2" type="ORF">GCM10011390_50420</name>
</gene>
<dbReference type="Proteomes" id="UP000644699">
    <property type="component" value="Unassembled WGS sequence"/>
</dbReference>
<evidence type="ECO:0008006" key="4">
    <source>
        <dbReference type="Google" id="ProtNLM"/>
    </source>
</evidence>
<feature type="region of interest" description="Disordered" evidence="1">
    <location>
        <begin position="561"/>
        <end position="604"/>
    </location>
</feature>
<dbReference type="RefSeq" id="WP_188913531.1">
    <property type="nucleotide sequence ID" value="NZ_BMIQ01000015.1"/>
</dbReference>